<feature type="compositionally biased region" description="Polar residues" evidence="13">
    <location>
        <begin position="180"/>
        <end position="191"/>
    </location>
</feature>
<dbReference type="InterPro" id="IPR045357">
    <property type="entry name" value="Aminopeptidase_N-like_N"/>
</dbReference>
<dbReference type="AlphaFoldDB" id="A0A8C1NZG5"/>
<feature type="binding site" evidence="11">
    <location>
        <position position="800"/>
    </location>
    <ligand>
        <name>Zn(2+)</name>
        <dbReference type="ChEBI" id="CHEBI:29105"/>
        <note>catalytic</note>
    </ligand>
</feature>
<reference evidence="17" key="1">
    <citation type="submission" date="2025-08" db="UniProtKB">
        <authorList>
            <consortium name="Ensembl"/>
        </authorList>
    </citation>
    <scope>IDENTIFICATION</scope>
</reference>
<dbReference type="InterPro" id="IPR014782">
    <property type="entry name" value="Peptidase_M1_dom"/>
</dbReference>
<feature type="region of interest" description="Disordered" evidence="13">
    <location>
        <begin position="347"/>
        <end position="379"/>
    </location>
</feature>
<keyword evidence="9 12" id="KW-0175">Coiled coil</keyword>
<keyword evidence="8" id="KW-0482">Metalloprotease</keyword>
<evidence type="ECO:0000259" key="14">
    <source>
        <dbReference type="Pfam" id="PF01433"/>
    </source>
</evidence>
<dbReference type="PRINTS" id="PR00756">
    <property type="entry name" value="ALADIPTASE"/>
</dbReference>
<comment type="similarity">
    <text evidence="2">Belongs to the peptidase M1 family.</text>
</comment>
<feature type="region of interest" description="Disordered" evidence="13">
    <location>
        <begin position="398"/>
        <end position="420"/>
    </location>
</feature>
<keyword evidence="6" id="KW-0378">Hydrolase</keyword>
<feature type="domain" description="Aminopeptidase N-like N-terminal" evidence="16">
    <location>
        <begin position="611"/>
        <end position="682"/>
    </location>
</feature>
<dbReference type="SUPFAM" id="SSF55486">
    <property type="entry name" value="Metalloproteases ('zincins'), catalytic domain"/>
    <property type="match status" value="1"/>
</dbReference>
<organism evidence="17 18">
    <name type="scientific">Cyprinus carpio</name>
    <name type="common">Common carp</name>
    <dbReference type="NCBI Taxonomy" id="7962"/>
    <lineage>
        <taxon>Eukaryota</taxon>
        <taxon>Metazoa</taxon>
        <taxon>Chordata</taxon>
        <taxon>Craniata</taxon>
        <taxon>Vertebrata</taxon>
        <taxon>Euteleostomi</taxon>
        <taxon>Actinopterygii</taxon>
        <taxon>Neopterygii</taxon>
        <taxon>Teleostei</taxon>
        <taxon>Ostariophysi</taxon>
        <taxon>Cypriniformes</taxon>
        <taxon>Cyprinidae</taxon>
        <taxon>Cyprininae</taxon>
        <taxon>Cyprinus</taxon>
    </lineage>
</organism>
<evidence type="ECO:0000256" key="7">
    <source>
        <dbReference type="ARBA" id="ARBA00022833"/>
    </source>
</evidence>
<evidence type="ECO:0000256" key="6">
    <source>
        <dbReference type="ARBA" id="ARBA00022801"/>
    </source>
</evidence>
<dbReference type="Proteomes" id="UP000694427">
    <property type="component" value="Unplaced"/>
</dbReference>
<feature type="domain" description="Peptidase M1 membrane alanine aminopeptidase" evidence="14">
    <location>
        <begin position="715"/>
        <end position="926"/>
    </location>
</feature>
<accession>A0A8C1NZG5</accession>
<dbReference type="Pfam" id="PF11819">
    <property type="entry name" value="CUPID"/>
    <property type="match status" value="1"/>
</dbReference>
<feature type="domain" description="Cytohesin Ubiquitin Protein Inducing" evidence="15">
    <location>
        <begin position="2"/>
        <end position="136"/>
    </location>
</feature>
<proteinExistence type="inferred from homology"/>
<evidence type="ECO:0000256" key="11">
    <source>
        <dbReference type="PIRSR" id="PIRSR634015-3"/>
    </source>
</evidence>
<evidence type="ECO:0000256" key="8">
    <source>
        <dbReference type="ARBA" id="ARBA00023049"/>
    </source>
</evidence>
<dbReference type="PANTHER" id="PTHR45726:SF1">
    <property type="entry name" value="AMINOPEPTIDASE B"/>
    <property type="match status" value="1"/>
</dbReference>
<evidence type="ECO:0000256" key="12">
    <source>
        <dbReference type="SAM" id="Coils"/>
    </source>
</evidence>
<dbReference type="Ensembl" id="ENSCCRT00010106691.1">
    <property type="protein sequence ID" value="ENSCCRP00010096197.1"/>
    <property type="gene ID" value="ENSCCRG00010041325.1"/>
</dbReference>
<dbReference type="GO" id="GO:0005615">
    <property type="term" value="C:extracellular space"/>
    <property type="evidence" value="ECO:0007669"/>
    <property type="project" value="TreeGrafter"/>
</dbReference>
<dbReference type="FunFam" id="3.30.2010.30:FF:000001">
    <property type="entry name" value="Leukotriene A(4) hydrolase"/>
    <property type="match status" value="1"/>
</dbReference>
<dbReference type="SUPFAM" id="SSF63737">
    <property type="entry name" value="Leukotriene A4 hydrolase N-terminal domain"/>
    <property type="match status" value="1"/>
</dbReference>
<dbReference type="InterPro" id="IPR042097">
    <property type="entry name" value="Aminopeptidase_N-like_N_sf"/>
</dbReference>
<sequence length="976" mass="110619">MEGKEEISDTDSGVILHSGPDSPTTVMKDVNTHTRVMKLKQQALEDRLKMCLLELKKLCIREAELTGHLSSDYPLFPGEKPPKIRQRIGAAFKLDEPSILHRTENSELSSVEADLALQQQIYVAAQRLCQEEHLSKAVKRSRLQQYQREERKLKELQEAVFRLRLEHGRSSPRPGMITQRGCTSDNSSLSDSAVLDEEELSSQLSSEPPAPAVDFHPPLLTNSHPPPHTPIVPSYRPPEATVCQTPPQSLEDLHTCQSPVLEHDPAPIQNSPWMESSLDQPYQKKKKSHSSSIKSSSPAVTPTLPPLEVCLAEPRIPLQIPTHAALKHTQSCSAPSTPEMHLRRIQSFRVPNTDPNPYDSERERGRSRGPRRRLTDFAVTPSEYSPISLNVGNPLYYSSSEDSNSEHSVQSYTSSPCQEHPGELPWPYQPQYGYQYTSFNDNHIPQRCSPTHFYKNGQYQSSPSFSRGYVEDGWGHPLEMDSGRLSYISHQAPSPVYSSNGHYEYCYSEALPSQQGSCRLLPAHVKLSRAPSLREYPHHPNRGLPRQVVSEELKSWHQRNQLRPPRPRSLDRNRQGALRIRNPPGQESPLSQHHRFQEQQVCWLEPEQTLGKLKPYVFTQGQAVLNRSFFPCFDTPAVKSTYSATVQVPDGFTAVMSASKWDQRKADSAFLFTMEHPIPAYLVALVVGDLQSAEVGPRTRVWTEPCLLQAAKQEYDNVIEEFLSVGEKLFGPYVWGRYDVLFMPPSFPFGGMENPCLTFVTPCLLAGDRSLADVIVHEICHSWFGNLVTNATWGDFWLNEGFTMYAQRRVCRELYGEAYTCLEAATGKALLRQHMDNTGEDHPLNKLRVKIEPGVDPDDTYNDTPYEKGFCFVSYLAHLAGDQSRFDAFLKAYVDKFKFRSVLAEDVLEFYLEYFPDLKEKNVHKIEGLDFDSWLNVPGWPPYVPDLSAGQELMKPAELLAEMSHKEVGRVLLAYY</sequence>
<evidence type="ECO:0000256" key="10">
    <source>
        <dbReference type="PIRSR" id="PIRSR634015-1"/>
    </source>
</evidence>
<dbReference type="GO" id="GO:0008270">
    <property type="term" value="F:zinc ion binding"/>
    <property type="evidence" value="ECO:0007669"/>
    <property type="project" value="InterPro"/>
</dbReference>
<evidence type="ECO:0000313" key="18">
    <source>
        <dbReference type="Proteomes" id="UP000694427"/>
    </source>
</evidence>
<evidence type="ECO:0000256" key="9">
    <source>
        <dbReference type="ARBA" id="ARBA00023054"/>
    </source>
</evidence>
<evidence type="ECO:0000313" key="17">
    <source>
        <dbReference type="Ensembl" id="ENSCCRP00010096197.1"/>
    </source>
</evidence>
<dbReference type="GO" id="GO:0006508">
    <property type="term" value="P:proteolysis"/>
    <property type="evidence" value="ECO:0007669"/>
    <property type="project" value="UniProtKB-KW"/>
</dbReference>
<protein>
    <submittedName>
        <fullName evidence="17">Arginyl aminopeptidase (aminopeptidase B)</fullName>
    </submittedName>
</protein>
<dbReference type="Pfam" id="PF01433">
    <property type="entry name" value="Peptidase_M1"/>
    <property type="match status" value="1"/>
</dbReference>
<evidence type="ECO:0000256" key="13">
    <source>
        <dbReference type="SAM" id="MobiDB-lite"/>
    </source>
</evidence>
<feature type="compositionally biased region" description="Low complexity" evidence="13">
    <location>
        <begin position="398"/>
        <end position="411"/>
    </location>
</feature>
<dbReference type="Gene3D" id="1.10.390.10">
    <property type="entry name" value="Neutral Protease Domain 2"/>
    <property type="match status" value="1"/>
</dbReference>
<dbReference type="GO" id="GO:0005737">
    <property type="term" value="C:cytoplasm"/>
    <property type="evidence" value="ECO:0007669"/>
    <property type="project" value="UniProtKB-SubCell"/>
</dbReference>
<comment type="cofactor">
    <cofactor evidence="11">
        <name>Zn(2+)</name>
        <dbReference type="ChEBI" id="CHEBI:29105"/>
    </cofactor>
    <text evidence="11">Binds 1 zinc ion per subunit.</text>
</comment>
<evidence type="ECO:0000256" key="2">
    <source>
        <dbReference type="ARBA" id="ARBA00010136"/>
    </source>
</evidence>
<keyword evidence="3" id="KW-0963">Cytoplasm</keyword>
<dbReference type="GO" id="GO:0070006">
    <property type="term" value="F:metalloaminopeptidase activity"/>
    <property type="evidence" value="ECO:0007669"/>
    <property type="project" value="TreeGrafter"/>
</dbReference>
<feature type="region of interest" description="Disordered" evidence="13">
    <location>
        <begin position="166"/>
        <end position="304"/>
    </location>
</feature>
<keyword evidence="4" id="KW-0645">Protease</keyword>
<name>A0A8C1NZG5_CYPCA</name>
<feature type="binding site" evidence="11">
    <location>
        <position position="781"/>
    </location>
    <ligand>
        <name>Zn(2+)</name>
        <dbReference type="ChEBI" id="CHEBI:29105"/>
        <note>catalytic</note>
    </ligand>
</feature>
<comment type="subcellular location">
    <subcellularLocation>
        <location evidence="1">Cytoplasm</location>
    </subcellularLocation>
</comment>
<feature type="region of interest" description="Disordered" evidence="13">
    <location>
        <begin position="1"/>
        <end position="27"/>
    </location>
</feature>
<evidence type="ECO:0000256" key="5">
    <source>
        <dbReference type="ARBA" id="ARBA00022723"/>
    </source>
</evidence>
<dbReference type="InterPro" id="IPR027268">
    <property type="entry name" value="Peptidase_M4/M1_CTD_sf"/>
</dbReference>
<gene>
    <name evidence="17" type="primary">LOC109100637</name>
</gene>
<evidence type="ECO:0000256" key="1">
    <source>
        <dbReference type="ARBA" id="ARBA00004496"/>
    </source>
</evidence>
<dbReference type="InterPro" id="IPR034015">
    <property type="entry name" value="M1_LTA4H"/>
</dbReference>
<keyword evidence="7 11" id="KW-0862">Zinc</keyword>
<dbReference type="Pfam" id="PF17900">
    <property type="entry name" value="Peptidase_M1_N"/>
    <property type="match status" value="1"/>
</dbReference>
<evidence type="ECO:0000256" key="4">
    <source>
        <dbReference type="ARBA" id="ARBA00022670"/>
    </source>
</evidence>
<keyword evidence="5 11" id="KW-0479">Metal-binding</keyword>
<evidence type="ECO:0000256" key="3">
    <source>
        <dbReference type="ARBA" id="ARBA00022490"/>
    </source>
</evidence>
<dbReference type="FunFam" id="1.10.390.10:FF:000003">
    <property type="entry name" value="Leukotriene A(4) hydrolase"/>
    <property type="match status" value="1"/>
</dbReference>
<feature type="active site" description="Proton donor" evidence="10">
    <location>
        <position position="866"/>
    </location>
</feature>
<dbReference type="PANTHER" id="PTHR45726">
    <property type="entry name" value="LEUKOTRIENE A-4 HYDROLASE"/>
    <property type="match status" value="1"/>
</dbReference>
<reference evidence="17" key="2">
    <citation type="submission" date="2025-09" db="UniProtKB">
        <authorList>
            <consortium name="Ensembl"/>
        </authorList>
    </citation>
    <scope>IDENTIFICATION</scope>
</reference>
<evidence type="ECO:0000259" key="15">
    <source>
        <dbReference type="Pfam" id="PF11819"/>
    </source>
</evidence>
<dbReference type="Gene3D" id="2.60.40.1730">
    <property type="entry name" value="tricorn interacting facor f3 domain"/>
    <property type="match status" value="1"/>
</dbReference>
<evidence type="ECO:0000259" key="16">
    <source>
        <dbReference type="Pfam" id="PF17900"/>
    </source>
</evidence>
<dbReference type="InterPro" id="IPR001930">
    <property type="entry name" value="Peptidase_M1"/>
</dbReference>
<feature type="binding site" evidence="11">
    <location>
        <position position="777"/>
    </location>
    <ligand>
        <name>Zn(2+)</name>
        <dbReference type="ChEBI" id="CHEBI:29105"/>
        <note>catalytic</note>
    </ligand>
</feature>
<dbReference type="CDD" id="cd09599">
    <property type="entry name" value="M1_LTA4H"/>
    <property type="match status" value="1"/>
</dbReference>
<feature type="active site" description="Proton acceptor" evidence="10">
    <location>
        <position position="778"/>
    </location>
</feature>
<feature type="coiled-coil region" evidence="12">
    <location>
        <begin position="136"/>
        <end position="166"/>
    </location>
</feature>
<dbReference type="Gene3D" id="3.30.2010.30">
    <property type="match status" value="1"/>
</dbReference>
<feature type="region of interest" description="Disordered" evidence="13">
    <location>
        <begin position="553"/>
        <end position="592"/>
    </location>
</feature>
<dbReference type="InterPro" id="IPR049980">
    <property type="entry name" value="LTA4H_cat"/>
</dbReference>
<keyword evidence="18" id="KW-1185">Reference proteome</keyword>
<feature type="compositionally biased region" description="Polar residues" evidence="13">
    <location>
        <begin position="268"/>
        <end position="280"/>
    </location>
</feature>
<dbReference type="InterPro" id="IPR021774">
    <property type="entry name" value="CUPID"/>
</dbReference>